<evidence type="ECO:0000313" key="3">
    <source>
        <dbReference type="Proteomes" id="UP000237271"/>
    </source>
</evidence>
<dbReference type="PANTHER" id="PTHR45125">
    <property type="entry name" value="F21J9.4-RELATED"/>
    <property type="match status" value="1"/>
</dbReference>
<dbReference type="AlphaFoldDB" id="A0A2P4YR44"/>
<dbReference type="PANTHER" id="PTHR45125:SF3">
    <property type="entry name" value="NO-APICAL-MERISTEM-ASSOCIATED CARBOXY-TERMINAL DOMAIN PROTEIN"/>
    <property type="match status" value="1"/>
</dbReference>
<evidence type="ECO:0008006" key="4">
    <source>
        <dbReference type="Google" id="ProtNLM"/>
    </source>
</evidence>
<dbReference type="Proteomes" id="UP000237271">
    <property type="component" value="Unassembled WGS sequence"/>
</dbReference>
<organism evidence="2 3">
    <name type="scientific">Phytophthora palmivora</name>
    <dbReference type="NCBI Taxonomy" id="4796"/>
    <lineage>
        <taxon>Eukaryota</taxon>
        <taxon>Sar</taxon>
        <taxon>Stramenopiles</taxon>
        <taxon>Oomycota</taxon>
        <taxon>Peronosporomycetes</taxon>
        <taxon>Peronosporales</taxon>
        <taxon>Peronosporaceae</taxon>
        <taxon>Phytophthora</taxon>
    </lineage>
</organism>
<evidence type="ECO:0000256" key="1">
    <source>
        <dbReference type="SAM" id="MobiDB-lite"/>
    </source>
</evidence>
<comment type="caution">
    <text evidence="2">The sequence shown here is derived from an EMBL/GenBank/DDBJ whole genome shotgun (WGS) entry which is preliminary data.</text>
</comment>
<reference evidence="2 3" key="1">
    <citation type="journal article" date="2017" name="Genome Biol. Evol.">
        <title>Phytophthora megakarya and P. palmivora, closely related causal agents of cacao black pod rot, underwent increases in genome sizes and gene numbers by different mechanisms.</title>
        <authorList>
            <person name="Ali S.S."/>
            <person name="Shao J."/>
            <person name="Lary D.J."/>
            <person name="Kronmiller B."/>
            <person name="Shen D."/>
            <person name="Strem M.D."/>
            <person name="Amoako-Attah I."/>
            <person name="Akrofi A.Y."/>
            <person name="Begoude B.A."/>
            <person name="Ten Hoopen G.M."/>
            <person name="Coulibaly K."/>
            <person name="Kebe B.I."/>
            <person name="Melnick R.L."/>
            <person name="Guiltinan M.J."/>
            <person name="Tyler B.M."/>
            <person name="Meinhardt L.W."/>
            <person name="Bailey B.A."/>
        </authorList>
    </citation>
    <scope>NUCLEOTIDE SEQUENCE [LARGE SCALE GENOMIC DNA]</scope>
    <source>
        <strain evidence="3">sbr112.9</strain>
    </source>
</reference>
<gene>
    <name evidence="2" type="ORF">PHPALM_1904</name>
</gene>
<feature type="region of interest" description="Disordered" evidence="1">
    <location>
        <begin position="1"/>
        <end position="22"/>
    </location>
</feature>
<evidence type="ECO:0000313" key="2">
    <source>
        <dbReference type="EMBL" id="POM80281.1"/>
    </source>
</evidence>
<accession>A0A2P4YR44</accession>
<dbReference type="EMBL" id="NCKW01000571">
    <property type="protein sequence ID" value="POM80281.1"/>
    <property type="molecule type" value="Genomic_DNA"/>
</dbReference>
<name>A0A2P4YR44_9STRA</name>
<keyword evidence="3" id="KW-1185">Reference proteome</keyword>
<protein>
    <recommendedName>
        <fullName evidence="4">Myb-like domain-containing protein</fullName>
    </recommendedName>
</protein>
<sequence length="87" mass="10178">MAKAADGKRATSRGPNWNQEEDRQLTKAWLDVSKDGIVGTDQSGAQFWERVTQMYNDTRPRQQERYKRHQNAVANRWKAIRFARKNG</sequence>
<proteinExistence type="predicted"/>
<dbReference type="OrthoDB" id="128686at2759"/>